<comment type="similarity">
    <text evidence="1">Belongs to the short-chain dehydrogenases/reductases (SDR) family.</text>
</comment>
<dbReference type="OrthoDB" id="1933717at2759"/>
<accession>A0A0A1SVD3</accession>
<protein>
    <recommendedName>
        <fullName evidence="4">Short-chain dehydrogenase</fullName>
    </recommendedName>
</protein>
<dbReference type="GO" id="GO:0019748">
    <property type="term" value="P:secondary metabolic process"/>
    <property type="evidence" value="ECO:0007669"/>
    <property type="project" value="TreeGrafter"/>
</dbReference>
<dbReference type="Proteomes" id="UP000039046">
    <property type="component" value="Unassembled WGS sequence"/>
</dbReference>
<reference evidence="2 3" key="1">
    <citation type="journal article" date="2015" name="Genome Announc.">
        <title>Draft Genome Sequence and Gene Annotation of the Entomopathogenic Fungus Verticillium hemipterigenum.</title>
        <authorList>
            <person name="Horn F."/>
            <person name="Habel A."/>
            <person name="Scharf D.H."/>
            <person name="Dworschak J."/>
            <person name="Brakhage A.A."/>
            <person name="Guthke R."/>
            <person name="Hertweck C."/>
            <person name="Linde J."/>
        </authorList>
    </citation>
    <scope>NUCLEOTIDE SEQUENCE [LARGE SCALE GENOMIC DNA]</scope>
</reference>
<evidence type="ECO:0000256" key="1">
    <source>
        <dbReference type="ARBA" id="ARBA00006484"/>
    </source>
</evidence>
<sequence length="267" mass="28880">MATKDHTIVFITGANSGVGYETVRALLKSSRPYYIYLGSRSIDNGNQAATTLRDETPESSSSIEVIEIDVSSDDYINAAFEKLNQGPGRLDVLVNNAGHSLENRVSTGQYTLREAWNKMYDVNVTGAHILTSTLAPLLCQSSNPRLLFLSSGLAQLETLSKGYYPGQPPVAGWPKSASISPHGYRASKTGLNMMMLTWYWTLKNDGVKVWSVNPGWLATNLGGTREKLKELGAGDPALGGTLIRQVIEGGRDADVGKVVISQGIQPF</sequence>
<dbReference type="Gene3D" id="3.40.50.720">
    <property type="entry name" value="NAD(P)-binding Rossmann-like Domain"/>
    <property type="match status" value="1"/>
</dbReference>
<dbReference type="PANTHER" id="PTHR43544:SF32">
    <property type="entry name" value="CHAIN DEHYDROGENASE, PUTATIVE (AFU_ORTHOLOGUE AFUA_5G01530)-RELATED"/>
    <property type="match status" value="1"/>
</dbReference>
<dbReference type="PRINTS" id="PR00081">
    <property type="entry name" value="GDHRDH"/>
</dbReference>
<dbReference type="PANTHER" id="PTHR43544">
    <property type="entry name" value="SHORT-CHAIN DEHYDROGENASE/REDUCTASE"/>
    <property type="match status" value="1"/>
</dbReference>
<dbReference type="Pfam" id="PF00106">
    <property type="entry name" value="adh_short"/>
    <property type="match status" value="1"/>
</dbReference>
<organism evidence="2 3">
    <name type="scientific">[Torrubiella] hemipterigena</name>
    <dbReference type="NCBI Taxonomy" id="1531966"/>
    <lineage>
        <taxon>Eukaryota</taxon>
        <taxon>Fungi</taxon>
        <taxon>Dikarya</taxon>
        <taxon>Ascomycota</taxon>
        <taxon>Pezizomycotina</taxon>
        <taxon>Sordariomycetes</taxon>
        <taxon>Hypocreomycetidae</taxon>
        <taxon>Hypocreales</taxon>
        <taxon>Clavicipitaceae</taxon>
        <taxon>Clavicipitaceae incertae sedis</taxon>
        <taxon>'Torrubiella' clade</taxon>
    </lineage>
</organism>
<proteinExistence type="inferred from homology"/>
<evidence type="ECO:0000313" key="2">
    <source>
        <dbReference type="EMBL" id="CEJ82176.1"/>
    </source>
</evidence>
<dbReference type="AlphaFoldDB" id="A0A0A1SVD3"/>
<dbReference type="SUPFAM" id="SSF51735">
    <property type="entry name" value="NAD(P)-binding Rossmann-fold domains"/>
    <property type="match status" value="1"/>
</dbReference>
<dbReference type="HOGENOM" id="CLU_010194_9_0_1"/>
<keyword evidence="3" id="KW-1185">Reference proteome</keyword>
<dbReference type="InterPro" id="IPR036291">
    <property type="entry name" value="NAD(P)-bd_dom_sf"/>
</dbReference>
<dbReference type="GO" id="GO:0005737">
    <property type="term" value="C:cytoplasm"/>
    <property type="evidence" value="ECO:0007669"/>
    <property type="project" value="TreeGrafter"/>
</dbReference>
<name>A0A0A1SVD3_9HYPO</name>
<dbReference type="InterPro" id="IPR002347">
    <property type="entry name" value="SDR_fam"/>
</dbReference>
<dbReference type="GO" id="GO:0016491">
    <property type="term" value="F:oxidoreductase activity"/>
    <property type="evidence" value="ECO:0007669"/>
    <property type="project" value="TreeGrafter"/>
</dbReference>
<gene>
    <name evidence="2" type="ORF">VHEMI02258</name>
</gene>
<evidence type="ECO:0008006" key="4">
    <source>
        <dbReference type="Google" id="ProtNLM"/>
    </source>
</evidence>
<dbReference type="EMBL" id="CDHN01000001">
    <property type="protein sequence ID" value="CEJ82176.1"/>
    <property type="molecule type" value="Genomic_DNA"/>
</dbReference>
<dbReference type="InterPro" id="IPR051468">
    <property type="entry name" value="Fungal_SecMetab_SDRs"/>
</dbReference>
<evidence type="ECO:0000313" key="3">
    <source>
        <dbReference type="Proteomes" id="UP000039046"/>
    </source>
</evidence>